<dbReference type="RefSeq" id="WP_087620127.1">
    <property type="nucleotide sequence ID" value="NZ_NEXX01000002.1"/>
</dbReference>
<comment type="caution">
    <text evidence="1">The sequence shown here is derived from an EMBL/GenBank/DDBJ whole genome shotgun (WGS) entry which is preliminary data.</text>
</comment>
<accession>A0A1Z9YZE0</accession>
<evidence type="ECO:0000313" key="1">
    <source>
        <dbReference type="EMBL" id="OUY07579.1"/>
    </source>
</evidence>
<protein>
    <submittedName>
        <fullName evidence="1">Uncharacterized protein</fullName>
    </submittedName>
</protein>
<organism evidence="1 2">
    <name type="scientific">Acinetobacter populi</name>
    <dbReference type="NCBI Taxonomy" id="1582270"/>
    <lineage>
        <taxon>Bacteria</taxon>
        <taxon>Pseudomonadati</taxon>
        <taxon>Pseudomonadota</taxon>
        <taxon>Gammaproteobacteria</taxon>
        <taxon>Moraxellales</taxon>
        <taxon>Moraxellaceae</taxon>
        <taxon>Acinetobacter</taxon>
    </lineage>
</organism>
<reference evidence="1 2" key="1">
    <citation type="submission" date="2017-05" db="EMBL/GenBank/DDBJ databases">
        <title>Acinetobacter populi ANC 5415 (= PBJ7), whole genome shotgun sequencing project.</title>
        <authorList>
            <person name="Nemec A."/>
            <person name="Radolfova-Krizova L."/>
        </authorList>
    </citation>
    <scope>NUCLEOTIDE SEQUENCE [LARGE SCALE GENOMIC DNA]</scope>
    <source>
        <strain evidence="1 2">PBJ7</strain>
    </source>
</reference>
<dbReference type="EMBL" id="NEXX01000002">
    <property type="protein sequence ID" value="OUY07579.1"/>
    <property type="molecule type" value="Genomic_DNA"/>
</dbReference>
<sequence>MFEYFDAPLFIVDHDIAKVDIQKTPFFYNDQGKPAYLKTLPEFAIPLQPAIPDPQIAIGKEYVVAKVIETVRKEYGKQTQLDFVGEQIEYDAFWVTRDIAAAFGMTLVKPYQAVKILSPQTSTLYQIQYEYGVYAGHWSPYQGKEGNHELLTMVCTDLECHDFPHIFASTDADMPLVISVARYWPKQHKIRLADLWLAQGNALYVPPSTVYAGLDCVDLHNNRNSARACWDKLCKNSILTHTLLEPDSKTFDWYWNKKPTVHRRPHL</sequence>
<evidence type="ECO:0000313" key="2">
    <source>
        <dbReference type="Proteomes" id="UP000196536"/>
    </source>
</evidence>
<dbReference type="Proteomes" id="UP000196536">
    <property type="component" value="Unassembled WGS sequence"/>
</dbReference>
<name>A0A1Z9YZE0_9GAMM</name>
<gene>
    <name evidence="1" type="ORF">CAP51_07465</name>
</gene>
<keyword evidence="2" id="KW-1185">Reference proteome</keyword>
<dbReference type="AlphaFoldDB" id="A0A1Z9YZE0"/>
<proteinExistence type="predicted"/>
<dbReference type="OrthoDB" id="7593194at2"/>